<feature type="domain" description="Major facilitator superfamily (MFS) profile" evidence="6">
    <location>
        <begin position="1"/>
        <end position="117"/>
    </location>
</feature>
<dbReference type="RefSeq" id="XP_041550365.1">
    <property type="nucleotide sequence ID" value="XM_041707028.1"/>
</dbReference>
<dbReference type="GeneID" id="64968176"/>
<keyword evidence="3 5" id="KW-1133">Transmembrane helix</keyword>
<dbReference type="PROSITE" id="PS50850">
    <property type="entry name" value="MFS"/>
    <property type="match status" value="1"/>
</dbReference>
<evidence type="ECO:0000256" key="3">
    <source>
        <dbReference type="ARBA" id="ARBA00022989"/>
    </source>
</evidence>
<keyword evidence="2 5" id="KW-0812">Transmembrane</keyword>
<evidence type="ECO:0000256" key="1">
    <source>
        <dbReference type="ARBA" id="ARBA00004141"/>
    </source>
</evidence>
<dbReference type="KEGG" id="apuu:APUU_10999A"/>
<gene>
    <name evidence="7" type="ORF">APUU_10999A</name>
</gene>
<reference evidence="7" key="2">
    <citation type="submission" date="2021-02" db="EMBL/GenBank/DDBJ databases">
        <title>Aspergillus puulaauensis MK2 genome sequence.</title>
        <authorList>
            <person name="Futagami T."/>
            <person name="Mori K."/>
            <person name="Kadooka C."/>
            <person name="Tanaka T."/>
        </authorList>
    </citation>
    <scope>NUCLEOTIDE SEQUENCE</scope>
    <source>
        <strain evidence="7">MK2</strain>
    </source>
</reference>
<evidence type="ECO:0000259" key="6">
    <source>
        <dbReference type="PROSITE" id="PS50850"/>
    </source>
</evidence>
<keyword evidence="8" id="KW-1185">Reference proteome</keyword>
<dbReference type="AlphaFoldDB" id="A0A7R7XBE6"/>
<proteinExistence type="predicted"/>
<dbReference type="GO" id="GO:0016020">
    <property type="term" value="C:membrane"/>
    <property type="evidence" value="ECO:0007669"/>
    <property type="project" value="UniProtKB-SubCell"/>
</dbReference>
<dbReference type="GO" id="GO:0022857">
    <property type="term" value="F:transmembrane transporter activity"/>
    <property type="evidence" value="ECO:0007669"/>
    <property type="project" value="InterPro"/>
</dbReference>
<keyword evidence="4 5" id="KW-0472">Membrane</keyword>
<feature type="transmembrane region" description="Helical" evidence="5">
    <location>
        <begin position="75"/>
        <end position="91"/>
    </location>
</feature>
<evidence type="ECO:0000313" key="7">
    <source>
        <dbReference type="EMBL" id="BCS18171.1"/>
    </source>
</evidence>
<evidence type="ECO:0000313" key="8">
    <source>
        <dbReference type="Proteomes" id="UP000654913"/>
    </source>
</evidence>
<dbReference type="Proteomes" id="UP000654913">
    <property type="component" value="Chromosome 1"/>
</dbReference>
<dbReference type="EMBL" id="AP024443">
    <property type="protein sequence ID" value="BCS18171.1"/>
    <property type="molecule type" value="Genomic_DNA"/>
</dbReference>
<dbReference type="InterPro" id="IPR036259">
    <property type="entry name" value="MFS_trans_sf"/>
</dbReference>
<organism evidence="7 8">
    <name type="scientific">Aspergillus puulaauensis</name>
    <dbReference type="NCBI Taxonomy" id="1220207"/>
    <lineage>
        <taxon>Eukaryota</taxon>
        <taxon>Fungi</taxon>
        <taxon>Dikarya</taxon>
        <taxon>Ascomycota</taxon>
        <taxon>Pezizomycotina</taxon>
        <taxon>Eurotiomycetes</taxon>
        <taxon>Eurotiomycetidae</taxon>
        <taxon>Eurotiales</taxon>
        <taxon>Aspergillaceae</taxon>
        <taxon>Aspergillus</taxon>
    </lineage>
</organism>
<dbReference type="InterPro" id="IPR005828">
    <property type="entry name" value="MFS_sugar_transport-like"/>
</dbReference>
<evidence type="ECO:0000256" key="5">
    <source>
        <dbReference type="SAM" id="Phobius"/>
    </source>
</evidence>
<dbReference type="Pfam" id="PF00083">
    <property type="entry name" value="Sugar_tr"/>
    <property type="match status" value="1"/>
</dbReference>
<dbReference type="InterPro" id="IPR020846">
    <property type="entry name" value="MFS_dom"/>
</dbReference>
<comment type="subcellular location">
    <subcellularLocation>
        <location evidence="1">Membrane</location>
        <topology evidence="1">Multi-pass membrane protein</topology>
    </subcellularLocation>
</comment>
<reference evidence="7" key="1">
    <citation type="submission" date="2021-01" db="EMBL/GenBank/DDBJ databases">
        <authorList>
            <consortium name="Aspergillus puulaauensis MK2 genome sequencing consortium"/>
            <person name="Kazuki M."/>
            <person name="Futagami T."/>
        </authorList>
    </citation>
    <scope>NUCLEOTIDE SEQUENCE</scope>
    <source>
        <strain evidence="7">MK2</strain>
    </source>
</reference>
<protein>
    <recommendedName>
        <fullName evidence="6">Major facilitator superfamily (MFS) profile domain-containing protein</fullName>
    </recommendedName>
</protein>
<dbReference type="OrthoDB" id="6612291at2759"/>
<evidence type="ECO:0000256" key="2">
    <source>
        <dbReference type="ARBA" id="ARBA00022692"/>
    </source>
</evidence>
<name>A0A7R7XBE6_9EURO</name>
<sequence length="117" mass="12564">MTSDADRKLERAGSRGQLFAQEPSQKAFGVPSGGGYQITASWQTALGNDGYIGVIIRILLNGYITERIGMKKTRVLAHITITAFTFILVFGQTKELLLAGQVLCGLPWGFFSAAAPA</sequence>
<dbReference type="SUPFAM" id="SSF103473">
    <property type="entry name" value="MFS general substrate transporter"/>
    <property type="match status" value="1"/>
</dbReference>
<accession>A0A7R7XBE6</accession>
<evidence type="ECO:0000256" key="4">
    <source>
        <dbReference type="ARBA" id="ARBA00023136"/>
    </source>
</evidence>
<dbReference type="Gene3D" id="1.20.1250.20">
    <property type="entry name" value="MFS general substrate transporter like domains"/>
    <property type="match status" value="1"/>
</dbReference>